<name>A0AA35WIZ9_GEOBA</name>
<evidence type="ECO:0000256" key="1">
    <source>
        <dbReference type="ARBA" id="ARBA00006432"/>
    </source>
</evidence>
<comment type="similarity">
    <text evidence="1 7">Belongs to the ATP-dependent AMP-binding enzyme family.</text>
</comment>
<dbReference type="Pfam" id="PF16177">
    <property type="entry name" value="ACAS_N"/>
    <property type="match status" value="1"/>
</dbReference>
<evidence type="ECO:0000256" key="6">
    <source>
        <dbReference type="ARBA" id="ARBA00022840"/>
    </source>
</evidence>
<dbReference type="InterPro" id="IPR042099">
    <property type="entry name" value="ANL_N_sf"/>
</dbReference>
<dbReference type="InterPro" id="IPR020845">
    <property type="entry name" value="AMP-binding_CS"/>
</dbReference>
<dbReference type="GO" id="GO:0005524">
    <property type="term" value="F:ATP binding"/>
    <property type="evidence" value="ECO:0007669"/>
    <property type="project" value="UniProtKB-UniRule"/>
</dbReference>
<accession>A0AA35WIZ9</accession>
<evidence type="ECO:0000256" key="4">
    <source>
        <dbReference type="ARBA" id="ARBA00022598"/>
    </source>
</evidence>
<dbReference type="GO" id="GO:0005829">
    <property type="term" value="C:cytosol"/>
    <property type="evidence" value="ECO:0007669"/>
    <property type="project" value="UniProtKB-SubCell"/>
</dbReference>
<evidence type="ECO:0000313" key="10">
    <source>
        <dbReference type="EMBL" id="CAI8023228.1"/>
    </source>
</evidence>
<dbReference type="EMBL" id="CASHTH010002001">
    <property type="protein sequence ID" value="CAI8023228.1"/>
    <property type="molecule type" value="Genomic_DNA"/>
</dbReference>
<dbReference type="Proteomes" id="UP001174909">
    <property type="component" value="Unassembled WGS sequence"/>
</dbReference>
<dbReference type="InterPro" id="IPR045851">
    <property type="entry name" value="AMP-bd_C_sf"/>
</dbReference>
<dbReference type="InterPro" id="IPR005914">
    <property type="entry name" value="Acac_CoA_synth"/>
</dbReference>
<keyword evidence="6 7" id="KW-0067">ATP-binding</keyword>
<proteinExistence type="inferred from homology"/>
<dbReference type="Pfam" id="PF00501">
    <property type="entry name" value="AMP-binding"/>
    <property type="match status" value="1"/>
</dbReference>
<gene>
    <name evidence="10" type="ORF">GBAR_LOCUS13588</name>
</gene>
<evidence type="ECO:0000256" key="5">
    <source>
        <dbReference type="ARBA" id="ARBA00022741"/>
    </source>
</evidence>
<comment type="subcellular location">
    <subcellularLocation>
        <location evidence="7">Cytoplasm</location>
        <location evidence="7">Cytosol</location>
    </subcellularLocation>
</comment>
<keyword evidence="11" id="KW-1185">Reference proteome</keyword>
<keyword evidence="7" id="KW-0443">Lipid metabolism</keyword>
<dbReference type="Gene3D" id="3.30.300.30">
    <property type="match status" value="1"/>
</dbReference>
<dbReference type="AlphaFoldDB" id="A0AA35WIZ9"/>
<sequence length="661" mass="73241">MDSSREPLWTPRGSHTNMDTFRERVNDRHSLSLASYQELWQWSVDQYHLFWEEFFLHSRILHSTAYEEVVDLSKTVADVPEWFRGCRMNYAENLLQHAAAHGGKTAIITAGEGQTPRHISFSQLRERVAAIAAALSAVGVAKGDVVAGYLPNSSLAVEAMLATASIGAIWTSTSPDFGVTGVLDRLTQVRPKVIFSVEAVRYNAKTHDHLNKLINVVAGLPELKRVILFPFCGSRDIDTSRIPNCVMFEDFVKGHKGSELRFEQLPFSHPLFIMYSSGTTGTPKCMVHCAGGTLIQHLKEHILHGDMHSNAVIFYYSTTGWMMWNWMVSALAVGAAIVLYDGSPFIPSPSVLWDLVDSLRVTILGTGARWLAALEERGVRPRETHSLSSLHTILSTGSPLKPQSYDYVYSQIKVDVLLGSISGGTDIISCFAGHNPTLPVHRGEIQARNLAMAVECWNENGEPVMDSDGELVCVRPFPSQPTHFWNDEDGIKYTKAYFSMYKGVWAHGDFCSINSETGGIVMLGRSDGTLNPSGVRFGSAEIYNIVEHMDVGIADSLCVGQRFRGDERVVLFLKMAVGHRFSEELVGRVKREIREKLSARHVPHIILEIADIPYTINSKKVEVAVKKIISGQEVGPRGALANPASLDLFYNIPELSLENGL</sequence>
<keyword evidence="7" id="KW-0963">Cytoplasm</keyword>
<feature type="domain" description="AMP-dependent synthetase/ligase" evidence="8">
    <location>
        <begin position="96"/>
        <end position="414"/>
    </location>
</feature>
<feature type="domain" description="Acetyl-coenzyme A synthetase N-terminal" evidence="9">
    <location>
        <begin position="36"/>
        <end position="93"/>
    </location>
</feature>
<dbReference type="InterPro" id="IPR000873">
    <property type="entry name" value="AMP-dep_synth/lig_dom"/>
</dbReference>
<keyword evidence="4 7" id="KW-0436">Ligase</keyword>
<organism evidence="10 11">
    <name type="scientific">Geodia barretti</name>
    <name type="common">Barrett's horny sponge</name>
    <dbReference type="NCBI Taxonomy" id="519541"/>
    <lineage>
        <taxon>Eukaryota</taxon>
        <taxon>Metazoa</taxon>
        <taxon>Porifera</taxon>
        <taxon>Demospongiae</taxon>
        <taxon>Heteroscleromorpha</taxon>
        <taxon>Tetractinellida</taxon>
        <taxon>Astrophorina</taxon>
        <taxon>Geodiidae</taxon>
        <taxon>Geodia</taxon>
    </lineage>
</organism>
<dbReference type="EC" id="6.2.1.16" evidence="2 7"/>
<evidence type="ECO:0000256" key="2">
    <source>
        <dbReference type="ARBA" id="ARBA00012988"/>
    </source>
</evidence>
<dbReference type="GO" id="GO:0030729">
    <property type="term" value="F:acetoacetate-CoA ligase activity"/>
    <property type="evidence" value="ECO:0007669"/>
    <property type="project" value="UniProtKB-UniRule"/>
</dbReference>
<comment type="catalytic activity">
    <reaction evidence="7">
        <text>acetoacetate + ATP + CoA = acetoacetyl-CoA + AMP + diphosphate</text>
        <dbReference type="Rhea" id="RHEA:16117"/>
        <dbReference type="ChEBI" id="CHEBI:13705"/>
        <dbReference type="ChEBI" id="CHEBI:30616"/>
        <dbReference type="ChEBI" id="CHEBI:33019"/>
        <dbReference type="ChEBI" id="CHEBI:57286"/>
        <dbReference type="ChEBI" id="CHEBI:57287"/>
        <dbReference type="ChEBI" id="CHEBI:456215"/>
        <dbReference type="EC" id="6.2.1.16"/>
    </reaction>
</comment>
<dbReference type="SUPFAM" id="SSF56801">
    <property type="entry name" value="Acetyl-CoA synthetase-like"/>
    <property type="match status" value="1"/>
</dbReference>
<dbReference type="PANTHER" id="PTHR42921:SF1">
    <property type="entry name" value="ACETOACETYL-COA SYNTHETASE"/>
    <property type="match status" value="1"/>
</dbReference>
<dbReference type="InterPro" id="IPR032387">
    <property type="entry name" value="ACAS_N"/>
</dbReference>
<keyword evidence="7" id="KW-0276">Fatty acid metabolism</keyword>
<dbReference type="NCBIfam" id="NF002937">
    <property type="entry name" value="PRK03584.1"/>
    <property type="match status" value="1"/>
</dbReference>
<protein>
    <recommendedName>
        <fullName evidence="3 7">Acetoacetyl-CoA synthetase</fullName>
        <ecNumber evidence="2 7">6.2.1.16</ecNumber>
    </recommendedName>
</protein>
<evidence type="ECO:0000259" key="9">
    <source>
        <dbReference type="Pfam" id="PF16177"/>
    </source>
</evidence>
<evidence type="ECO:0000313" key="11">
    <source>
        <dbReference type="Proteomes" id="UP001174909"/>
    </source>
</evidence>
<dbReference type="PROSITE" id="PS00455">
    <property type="entry name" value="AMP_BINDING"/>
    <property type="match status" value="1"/>
</dbReference>
<comment type="function">
    <text evidence="7">Converts acetoacetate to acetoacetyl-CoA in the cytosol.</text>
</comment>
<comment type="caution">
    <text evidence="10">The sequence shown here is derived from an EMBL/GenBank/DDBJ whole genome shotgun (WGS) entry which is preliminary data.</text>
</comment>
<keyword evidence="5 7" id="KW-0547">Nucleotide-binding</keyword>
<dbReference type="Gene3D" id="3.40.50.12780">
    <property type="entry name" value="N-terminal domain of ligase-like"/>
    <property type="match status" value="1"/>
</dbReference>
<evidence type="ECO:0000259" key="8">
    <source>
        <dbReference type="Pfam" id="PF00501"/>
    </source>
</evidence>
<reference evidence="10" key="1">
    <citation type="submission" date="2023-03" db="EMBL/GenBank/DDBJ databases">
        <authorList>
            <person name="Steffen K."/>
            <person name="Cardenas P."/>
        </authorList>
    </citation>
    <scope>NUCLEOTIDE SEQUENCE</scope>
</reference>
<dbReference type="NCBIfam" id="TIGR01217">
    <property type="entry name" value="ac_ac_CoA_syn"/>
    <property type="match status" value="1"/>
</dbReference>
<dbReference type="PANTHER" id="PTHR42921">
    <property type="entry name" value="ACETOACETYL-COA SYNTHETASE"/>
    <property type="match status" value="1"/>
</dbReference>
<dbReference type="GO" id="GO:0006631">
    <property type="term" value="P:fatty acid metabolic process"/>
    <property type="evidence" value="ECO:0007669"/>
    <property type="project" value="UniProtKB-UniRule"/>
</dbReference>
<evidence type="ECO:0000256" key="3">
    <source>
        <dbReference type="ARBA" id="ARBA00015326"/>
    </source>
</evidence>
<evidence type="ECO:0000256" key="7">
    <source>
        <dbReference type="RuleBase" id="RU367019"/>
    </source>
</evidence>
<dbReference type="CDD" id="cd05943">
    <property type="entry name" value="AACS"/>
    <property type="match status" value="1"/>
</dbReference>